<dbReference type="HOGENOM" id="CLU_2553804_0_0_5"/>
<evidence type="ECO:0000313" key="3">
    <source>
        <dbReference type="Proteomes" id="UP000006468"/>
    </source>
</evidence>
<dbReference type="AlphaFoldDB" id="D5QBU0"/>
<accession>D5QBU0</accession>
<gene>
    <name evidence="2" type="ORF">GXY_02933</name>
</gene>
<sequence>MASKLLHQFVTCTNAPQHAELLCKGLIPRDVRRDLTKQFVCQSRRIKMMQMHAETWIVPGRMRVHGSSPIPDQNYREGESGT</sequence>
<organism evidence="2 3">
    <name type="scientific">Novacetimonas hansenii ATCC 23769</name>
    <dbReference type="NCBI Taxonomy" id="714995"/>
    <lineage>
        <taxon>Bacteria</taxon>
        <taxon>Pseudomonadati</taxon>
        <taxon>Pseudomonadota</taxon>
        <taxon>Alphaproteobacteria</taxon>
        <taxon>Acetobacterales</taxon>
        <taxon>Acetobacteraceae</taxon>
        <taxon>Novacetimonas</taxon>
    </lineage>
</organism>
<dbReference type="Proteomes" id="UP000006468">
    <property type="component" value="Chromosome"/>
</dbReference>
<comment type="caution">
    <text evidence="2">The sequence shown here is derived from an EMBL/GenBank/DDBJ whole genome shotgun (WGS) entry which is preliminary data.</text>
</comment>
<reference evidence="2 3" key="1">
    <citation type="journal article" date="2010" name="J. Bacteriol.">
        <title>Genome sequence of a cellulose-producing bacterium, Gluconacetobacter hansenii ATCC 23769.</title>
        <authorList>
            <person name="Iyer P.R."/>
            <person name="Geib S.M."/>
            <person name="Catchmark J."/>
            <person name="Kao T.H."/>
            <person name="Tien M."/>
        </authorList>
    </citation>
    <scope>NUCLEOTIDE SEQUENCE [LARGE SCALE GENOMIC DNA]</scope>
    <source>
        <strain evidence="2 3">ATCC 23769</strain>
    </source>
</reference>
<evidence type="ECO:0000313" key="2">
    <source>
        <dbReference type="EMBL" id="EFG85458.1"/>
    </source>
</evidence>
<protein>
    <submittedName>
        <fullName evidence="2">Uncharacterized protein</fullName>
    </submittedName>
</protein>
<proteinExistence type="predicted"/>
<evidence type="ECO:0000256" key="1">
    <source>
        <dbReference type="SAM" id="MobiDB-lite"/>
    </source>
</evidence>
<name>D5QBU0_NOVHA</name>
<feature type="region of interest" description="Disordered" evidence="1">
    <location>
        <begin position="62"/>
        <end position="82"/>
    </location>
</feature>
<dbReference type="EMBL" id="ADTV01000006">
    <property type="protein sequence ID" value="EFG85458.1"/>
    <property type="molecule type" value="Genomic_DNA"/>
</dbReference>